<name>A0ABV3R5U7_9HYPH</name>
<evidence type="ECO:0000313" key="2">
    <source>
        <dbReference type="Proteomes" id="UP001556196"/>
    </source>
</evidence>
<dbReference type="RefSeq" id="WP_367725942.1">
    <property type="nucleotide sequence ID" value="NZ_JBFOCI010000010.1"/>
</dbReference>
<dbReference type="PANTHER" id="PTHR12475:SF4">
    <property type="entry name" value="PROTEIN THEM6"/>
    <property type="match status" value="1"/>
</dbReference>
<dbReference type="CDD" id="cd00586">
    <property type="entry name" value="4HBT"/>
    <property type="match status" value="1"/>
</dbReference>
<dbReference type="SUPFAM" id="SSF54637">
    <property type="entry name" value="Thioesterase/thiol ester dehydrase-isomerase"/>
    <property type="match status" value="1"/>
</dbReference>
<proteinExistence type="predicted"/>
<dbReference type="Proteomes" id="UP001556196">
    <property type="component" value="Unassembled WGS sequence"/>
</dbReference>
<dbReference type="InterPro" id="IPR051490">
    <property type="entry name" value="THEM6_lcsJ_thioesterase"/>
</dbReference>
<dbReference type="InterPro" id="IPR029069">
    <property type="entry name" value="HotDog_dom_sf"/>
</dbReference>
<organism evidence="1 2">
    <name type="scientific">Mesorhizobium marinum</name>
    <dbReference type="NCBI Taxonomy" id="3228790"/>
    <lineage>
        <taxon>Bacteria</taxon>
        <taxon>Pseudomonadati</taxon>
        <taxon>Pseudomonadota</taxon>
        <taxon>Alphaproteobacteria</taxon>
        <taxon>Hyphomicrobiales</taxon>
        <taxon>Phyllobacteriaceae</taxon>
        <taxon>Mesorhizobium</taxon>
    </lineage>
</organism>
<sequence length="181" mass="20324">MYVWLRFARMAATTGARGPYRPGGESVLSFRCLPTDIDFNLHLNNARYLMLADLGRIDIFFRSGLFALMRRRNWAPMLGGVQTAFVREVRLWQRFSVASSIETWDGTQVIGRHRFMHEDGAVAATVLTTAGVYDRKAKRFVPMDEVVAELGHGGRVPRPPNDAEQAFLASHSGLRALSKRG</sequence>
<protein>
    <submittedName>
        <fullName evidence="1">Thioesterase family protein</fullName>
    </submittedName>
</protein>
<gene>
    <name evidence="1" type="ORF">ABUE31_22135</name>
</gene>
<evidence type="ECO:0000313" key="1">
    <source>
        <dbReference type="EMBL" id="MEW9808699.1"/>
    </source>
</evidence>
<dbReference type="PANTHER" id="PTHR12475">
    <property type="match status" value="1"/>
</dbReference>
<reference evidence="1 2" key="1">
    <citation type="submission" date="2024-06" db="EMBL/GenBank/DDBJ databases">
        <authorList>
            <person name="Tuo L."/>
        </authorList>
    </citation>
    <scope>NUCLEOTIDE SEQUENCE [LARGE SCALE GENOMIC DNA]</scope>
    <source>
        <strain evidence="1 2">ZMM04-5</strain>
    </source>
</reference>
<keyword evidence="2" id="KW-1185">Reference proteome</keyword>
<comment type="caution">
    <text evidence="1">The sequence shown here is derived from an EMBL/GenBank/DDBJ whole genome shotgun (WGS) entry which is preliminary data.</text>
</comment>
<dbReference type="Pfam" id="PF13279">
    <property type="entry name" value="4HBT_2"/>
    <property type="match status" value="1"/>
</dbReference>
<dbReference type="EMBL" id="JBFOCI010000010">
    <property type="protein sequence ID" value="MEW9808699.1"/>
    <property type="molecule type" value="Genomic_DNA"/>
</dbReference>
<dbReference type="Gene3D" id="3.10.129.10">
    <property type="entry name" value="Hotdog Thioesterase"/>
    <property type="match status" value="1"/>
</dbReference>
<accession>A0ABV3R5U7</accession>